<feature type="region of interest" description="Disordered" evidence="3">
    <location>
        <begin position="255"/>
        <end position="289"/>
    </location>
</feature>
<dbReference type="Pfam" id="PF00618">
    <property type="entry name" value="RasGEF_N"/>
    <property type="match status" value="1"/>
</dbReference>
<dbReference type="SUPFAM" id="SSF48366">
    <property type="entry name" value="Ras GEF"/>
    <property type="match status" value="1"/>
</dbReference>
<dbReference type="InterPro" id="IPR001895">
    <property type="entry name" value="RASGEF_cat_dom"/>
</dbReference>
<feature type="region of interest" description="Disordered" evidence="3">
    <location>
        <begin position="1563"/>
        <end position="1589"/>
    </location>
</feature>
<feature type="domain" description="Ras-GEF" evidence="4">
    <location>
        <begin position="1716"/>
        <end position="1963"/>
    </location>
</feature>
<feature type="compositionally biased region" description="Polar residues" evidence="3">
    <location>
        <begin position="1151"/>
        <end position="1164"/>
    </location>
</feature>
<evidence type="ECO:0000256" key="1">
    <source>
        <dbReference type="ARBA" id="ARBA00022658"/>
    </source>
</evidence>
<dbReference type="GO" id="GO:0005886">
    <property type="term" value="C:plasma membrane"/>
    <property type="evidence" value="ECO:0007669"/>
    <property type="project" value="TreeGrafter"/>
</dbReference>
<evidence type="ECO:0000313" key="6">
    <source>
        <dbReference type="EMBL" id="ELQ43443.1"/>
    </source>
</evidence>
<dbReference type="Gene3D" id="1.20.870.10">
    <property type="entry name" value="Son of sevenless (SoS) protein Chain: S domain 1"/>
    <property type="match status" value="1"/>
</dbReference>
<dbReference type="Gene3D" id="1.10.840.10">
    <property type="entry name" value="Ras guanine-nucleotide exchange factors catalytic domain"/>
    <property type="match status" value="1"/>
</dbReference>
<dbReference type="PROSITE" id="PS50212">
    <property type="entry name" value="RASGEF_NTER"/>
    <property type="match status" value="1"/>
</dbReference>
<dbReference type="SMART" id="SM00147">
    <property type="entry name" value="RasGEF"/>
    <property type="match status" value="1"/>
</dbReference>
<dbReference type="EMBL" id="JH793586">
    <property type="protein sequence ID" value="ELQ43443.1"/>
    <property type="molecule type" value="Genomic_DNA"/>
</dbReference>
<dbReference type="InterPro" id="IPR008937">
    <property type="entry name" value="Ras-like_GEF"/>
</dbReference>
<feature type="compositionally biased region" description="Basic and acidic residues" evidence="3">
    <location>
        <begin position="198"/>
        <end position="209"/>
    </location>
</feature>
<feature type="region of interest" description="Disordered" evidence="3">
    <location>
        <begin position="789"/>
        <end position="833"/>
    </location>
</feature>
<dbReference type="PANTHER" id="PTHR23113:SF363">
    <property type="entry name" value="PROTEIN SON OF SEVENLESS"/>
    <property type="match status" value="1"/>
</dbReference>
<feature type="compositionally biased region" description="Basic and acidic residues" evidence="3">
    <location>
        <begin position="366"/>
        <end position="380"/>
    </location>
</feature>
<dbReference type="GO" id="GO:0007265">
    <property type="term" value="P:Ras protein signal transduction"/>
    <property type="evidence" value="ECO:0007669"/>
    <property type="project" value="TreeGrafter"/>
</dbReference>
<dbReference type="PANTHER" id="PTHR23113">
    <property type="entry name" value="GUANINE NUCLEOTIDE EXCHANGE FACTOR"/>
    <property type="match status" value="1"/>
</dbReference>
<feature type="compositionally biased region" description="Polar residues" evidence="3">
    <location>
        <begin position="1182"/>
        <end position="1193"/>
    </location>
</feature>
<feature type="region of interest" description="Disordered" evidence="3">
    <location>
        <begin position="729"/>
        <end position="752"/>
    </location>
</feature>
<proteinExistence type="predicted"/>
<protein>
    <submittedName>
        <fullName evidence="6">Guanine nucleotide exchange factor LTE1</fullName>
    </submittedName>
</protein>
<reference evidence="6" key="1">
    <citation type="journal article" date="2012" name="PLoS Genet.">
        <title>Comparative analysis of the genomes of two field isolates of the rice blast fungus Magnaporthe oryzae.</title>
        <authorList>
            <person name="Xue M."/>
            <person name="Yang J."/>
            <person name="Li Z."/>
            <person name="Hu S."/>
            <person name="Yao N."/>
            <person name="Dean R.A."/>
            <person name="Zhao W."/>
            <person name="Shen M."/>
            <person name="Zhang H."/>
            <person name="Li C."/>
            <person name="Liu L."/>
            <person name="Cao L."/>
            <person name="Xu X."/>
            <person name="Xing Y."/>
            <person name="Hsiang T."/>
            <person name="Zhang Z."/>
            <person name="Xu J.R."/>
            <person name="Peng Y.L."/>
        </authorList>
    </citation>
    <scope>NUCLEOTIDE SEQUENCE</scope>
    <source>
        <strain evidence="6">Y34</strain>
    </source>
</reference>
<dbReference type="InterPro" id="IPR036964">
    <property type="entry name" value="RASGEF_cat_dom_sf"/>
</dbReference>
<evidence type="ECO:0000259" key="4">
    <source>
        <dbReference type="PROSITE" id="PS50009"/>
    </source>
</evidence>
<accession>A0AA97P7H3</accession>
<feature type="region of interest" description="Disordered" evidence="3">
    <location>
        <begin position="1535"/>
        <end position="1554"/>
    </location>
</feature>
<name>A0AA97P7H3_PYRO3</name>
<feature type="region of interest" description="Disordered" evidence="3">
    <location>
        <begin position="1401"/>
        <end position="1437"/>
    </location>
</feature>
<evidence type="ECO:0000256" key="3">
    <source>
        <dbReference type="SAM" id="MobiDB-lite"/>
    </source>
</evidence>
<feature type="region of interest" description="Disordered" evidence="3">
    <location>
        <begin position="1088"/>
        <end position="1109"/>
    </location>
</feature>
<feature type="compositionally biased region" description="Acidic residues" evidence="3">
    <location>
        <begin position="1563"/>
        <end position="1575"/>
    </location>
</feature>
<dbReference type="InterPro" id="IPR023578">
    <property type="entry name" value="Ras_GEF_dom_sf"/>
</dbReference>
<dbReference type="Proteomes" id="UP000011086">
    <property type="component" value="Unassembled WGS sequence"/>
</dbReference>
<feature type="compositionally biased region" description="Polar residues" evidence="3">
    <location>
        <begin position="734"/>
        <end position="752"/>
    </location>
</feature>
<sequence length="1967" mass="215815">MYGTRVETVSRLEHRSPRTCSVLGHFGAVPRIIPTNTGLAVFARARAPASRAACGTRAQSTEQHSRRRFKDTALANDQPRSGNSIAATHDDVWLPATGRGSREEMASEYAAPLSPAAGGLSDLLQQHGSRDYLGTGSLSPPKRRDDTTTNEITTAMRTKKAAPRLGRDNTGDKGSGGSHRMKPRLSSNQMPRSLLPVTERKSQDENRGDMRKRKGSIKEKTDIAPDGASAGREGRQFAVANVGNNGRIYLRPTIRPAHQRYPQPNFVFPSTPPTTAQSKPSAPSTDKTVKIKNDSDITKAESKLSQILSSQWTLPPTPSTSATRRTLLAARRGRHRRAVSDSTVPDLPGASPESEADGLKIVITQPKDDQRPKSVEDRDPPGFVPVLDVSIPNWKLGTPRFTHMGGADIRGSSCGAPTEIRSDSTSIAGRTPRSIVESVRGKKPSPISIPSIPRAFLSHPPTGSPPIIPMGGLPLRRATYISTFVVIEPRMFDDLTFKPACDDRSIVRYSPHTGTVTAASPPRLVAEITSPSFLDYELLSDFFLTFRSFLEPYDLLKMLVARLRWALAREDETGMVVRVRTFVALRHWILNYFMDDFVIDYQLRTMFCELTNDFVSELCQDQPGSKVQVKILGELKKCWRRVCAQYWDSPQFDSSLGAEAPIIPGGIAGHRNADLTPVFWTQNVGDEPPQLGPVDCISPSLHFTAGDMSLQTNVPRTAHMDAVIREGRPATPLQPDTLTVSHKRPQPSSLSVSSIDAMSCSFPTKNLLSMQPGAGQFLAAHPVDPSTLSSTLVRKASTPKALSGKRVRPHSPQHKRNGSLTDSLRDHSPNAGEKVTYKSTEIMMAYPYVGSLVRGAMFPPGQAFVEIPTPGSGEVSRQTTVFQPYPADTQKEKTSPSAMSGQGMRKLLSSVRRAIGTKGQALSPTQGSFLNISPLGPRGATTNRLPGTAIVPQARPNQNGVRPPVRIDLLGAEVAEDFKKAVREDAAIDAANMGNAIPKITSGIKEKDCQDDDRPTLDVDIPVDGGLEEAFLRPISDQAITSGSKSILIVDDTVPALPAEAPLMTGALLSAALPMVNPSVEAFADSFASAADPSPPNTPPGHSLGTPRQDSYILRHTLMRQSYSEETLPPHGSVAVGISNLQSRPSEDSTRPSMDTTRPSNDYVRQSVRRPSLSGVRGHFRQPSSRSYRSMQSFGRPRHASFTSGMAPQPTIASFDATTFSEQSVDDTVPITPLPQPMRVLRRRPGGDLRGITNVGQLDQHQLRRSRSVGSLTTFTESVHSSFIRSPAQENNEGFVDVVDVMSDDYSQERTAGFSLGDMTQKPAKKPASIFSTYSSTPVMRPSFEAEAHKLAQIPDDPNDNGGVESALAKLEGKYEKKAFKLSMEPKRPKTKLLGNWSLKLRGGGEEEHETQEKKEDHRHKHVGDDTHLSQLVDHDTEEDGTRVLADNLSSSFLPVAQTPRRELYSTMSFLSGSSDDSLSSTPILERGLVEDSQLAEIKDDEWTNRSIFEEEDLPTPRVTSDREVSYDLVEKTNSLKRIQPGDTIPRSSPTKGQVEARSFLFDEGDSDDDSESELSSEMSIDLAGDSDEVEDVLGRKRSDTVTSVLPVNPLSEPISEPISNLSNRDMANIHPLKSHPPSPPMTLVQALQMSPATANRGQFDKHEARKTLPLSPEITPTLAVHKRQPSDQSDQVDAEDAAQQNSRFSVHLPFILAFDSQILAQQFTLIEKDALNEIDWKELIDMRWKKADNSDARSWVDFLRNTDARGVEVVIARFNIMVKWCVSEIVLTQDLEERARCLIKFIHIAAHCRRYRNFATMSQIAIALTSPEVSKLQRTWAMVPASDLTTLQQLEALVSPTRNFYNLRSEMEGGDVESANSGCIPFVGIYTHDLLFNAQRPSEIASSPTTAPLVNFERCRCAASIIKTLLRLLEASSLYTFQPIEGITERCLWMGALSDDEIRKISDGLE</sequence>
<keyword evidence="1 2" id="KW-0344">Guanine-nucleotide releasing factor</keyword>
<feature type="region of interest" description="Disordered" evidence="3">
    <location>
        <begin position="1679"/>
        <end position="1699"/>
    </location>
</feature>
<evidence type="ECO:0000256" key="2">
    <source>
        <dbReference type="PROSITE-ProRule" id="PRU00168"/>
    </source>
</evidence>
<feature type="compositionally biased region" description="Basic residues" evidence="3">
    <location>
        <begin position="803"/>
        <end position="817"/>
    </location>
</feature>
<dbReference type="Pfam" id="PF00617">
    <property type="entry name" value="RasGEF"/>
    <property type="match status" value="1"/>
</dbReference>
<feature type="domain" description="N-terminal Ras-GEF" evidence="5">
    <location>
        <begin position="512"/>
        <end position="639"/>
    </location>
</feature>
<evidence type="ECO:0000259" key="5">
    <source>
        <dbReference type="PROSITE" id="PS50212"/>
    </source>
</evidence>
<dbReference type="PROSITE" id="PS50009">
    <property type="entry name" value="RASGEF_CAT"/>
    <property type="match status" value="1"/>
</dbReference>
<organism evidence="6">
    <name type="scientific">Pyricularia oryzae (strain Y34)</name>
    <name type="common">Rice blast fungus</name>
    <name type="synonym">Magnaporthe oryzae</name>
    <dbReference type="NCBI Taxonomy" id="1143189"/>
    <lineage>
        <taxon>Eukaryota</taxon>
        <taxon>Fungi</taxon>
        <taxon>Dikarya</taxon>
        <taxon>Ascomycota</taxon>
        <taxon>Pezizomycotina</taxon>
        <taxon>Sordariomycetes</taxon>
        <taxon>Sordariomycetidae</taxon>
        <taxon>Magnaporthales</taxon>
        <taxon>Pyriculariaceae</taxon>
        <taxon>Pyricularia</taxon>
    </lineage>
</organism>
<dbReference type="SMART" id="SM00229">
    <property type="entry name" value="RasGEFN"/>
    <property type="match status" value="1"/>
</dbReference>
<gene>
    <name evidence="6" type="ORF">OOU_Y34scaffold00151g11</name>
</gene>
<dbReference type="CDD" id="cd06224">
    <property type="entry name" value="REM"/>
    <property type="match status" value="1"/>
</dbReference>
<feature type="region of interest" description="Disordered" evidence="3">
    <location>
        <begin position="127"/>
        <end position="234"/>
    </location>
</feature>
<feature type="region of interest" description="Disordered" evidence="3">
    <location>
        <begin position="330"/>
        <end position="384"/>
    </location>
</feature>
<feature type="region of interest" description="Disordered" evidence="3">
    <location>
        <begin position="1124"/>
        <end position="1210"/>
    </location>
</feature>
<dbReference type="GO" id="GO:0005085">
    <property type="term" value="F:guanyl-nucleotide exchange factor activity"/>
    <property type="evidence" value="ECO:0007669"/>
    <property type="project" value="UniProtKB-KW"/>
</dbReference>
<dbReference type="InterPro" id="IPR000651">
    <property type="entry name" value="Ras-like_Gua-exchang_fac_N"/>
</dbReference>
<feature type="compositionally biased region" description="Basic and acidic residues" evidence="3">
    <location>
        <begin position="1403"/>
        <end position="1416"/>
    </location>
</feature>
<feature type="compositionally biased region" description="Polar residues" evidence="3">
    <location>
        <begin position="273"/>
        <end position="286"/>
    </location>
</feature>
<feature type="region of interest" description="Disordered" evidence="3">
    <location>
        <begin position="54"/>
        <end position="107"/>
    </location>
</feature>